<feature type="region of interest" description="Disordered" evidence="1">
    <location>
        <begin position="160"/>
        <end position="188"/>
    </location>
</feature>
<dbReference type="Proteomes" id="UP000624244">
    <property type="component" value="Unassembled WGS sequence"/>
</dbReference>
<feature type="region of interest" description="Disordered" evidence="1">
    <location>
        <begin position="235"/>
        <end position="273"/>
    </location>
</feature>
<reference evidence="2" key="1">
    <citation type="submission" date="2019-11" db="EMBL/GenBank/DDBJ databases">
        <title>Bipolaris sorokiniana Genome sequencing.</title>
        <authorList>
            <person name="Wang H."/>
        </authorList>
    </citation>
    <scope>NUCLEOTIDE SEQUENCE</scope>
</reference>
<comment type="caution">
    <text evidence="2">The sequence shown here is derived from an EMBL/GenBank/DDBJ whole genome shotgun (WGS) entry which is preliminary data.</text>
</comment>
<sequence length="312" mass="33680">MSLLLTHRHTTPRRTQQDFDFFSRKTEAYAASYCIAASCAGKDVVSPTPPVAQPYTRSVWLLDPGCHPSARQNKIWAAAWRSLSIHCCEGLSKAPQAWCCLTTQCVAAQTGGPSCSIAYVIRVPPTKQPITPAELLPQAPAEPPPPAAWAWRNDRANEAVHPESCETNDSPDNWQVSKRREGGGSTQGLRLERELAGLSVCPLLDFIPSSHQHFNLLSKQTSLYYSPTYSLTHSHTSSLPHNQLNLNPPLSKCLPASPPPSPPSSSPLPPSAASPAIAAAATNLAGALSCKITFDMSTTTEYDNMQRGMKGV</sequence>
<dbReference type="EMBL" id="WNKQ01000007">
    <property type="protein sequence ID" value="KAF5850493.1"/>
    <property type="molecule type" value="Genomic_DNA"/>
</dbReference>
<feature type="compositionally biased region" description="Low complexity" evidence="1">
    <location>
        <begin position="235"/>
        <end position="255"/>
    </location>
</feature>
<gene>
    <name evidence="2" type="ORF">GGP41_002759</name>
</gene>
<feature type="compositionally biased region" description="Pro residues" evidence="1">
    <location>
        <begin position="256"/>
        <end position="272"/>
    </location>
</feature>
<evidence type="ECO:0000313" key="2">
    <source>
        <dbReference type="EMBL" id="KAF5850493.1"/>
    </source>
</evidence>
<feature type="compositionally biased region" description="Polar residues" evidence="1">
    <location>
        <begin position="165"/>
        <end position="176"/>
    </location>
</feature>
<organism evidence="2 3">
    <name type="scientific">Cochliobolus sativus</name>
    <name type="common">Common root rot and spot blotch fungus</name>
    <name type="synonym">Bipolaris sorokiniana</name>
    <dbReference type="NCBI Taxonomy" id="45130"/>
    <lineage>
        <taxon>Eukaryota</taxon>
        <taxon>Fungi</taxon>
        <taxon>Dikarya</taxon>
        <taxon>Ascomycota</taxon>
        <taxon>Pezizomycotina</taxon>
        <taxon>Dothideomycetes</taxon>
        <taxon>Pleosporomycetidae</taxon>
        <taxon>Pleosporales</taxon>
        <taxon>Pleosporineae</taxon>
        <taxon>Pleosporaceae</taxon>
        <taxon>Bipolaris</taxon>
    </lineage>
</organism>
<protein>
    <submittedName>
        <fullName evidence="2">Uncharacterized protein</fullName>
    </submittedName>
</protein>
<accession>A0A8H5ZHC8</accession>
<dbReference type="AlphaFoldDB" id="A0A8H5ZHC8"/>
<evidence type="ECO:0000313" key="3">
    <source>
        <dbReference type="Proteomes" id="UP000624244"/>
    </source>
</evidence>
<evidence type="ECO:0000256" key="1">
    <source>
        <dbReference type="SAM" id="MobiDB-lite"/>
    </source>
</evidence>
<name>A0A8H5ZHC8_COCSA</name>
<proteinExistence type="predicted"/>